<evidence type="ECO:0000313" key="2">
    <source>
        <dbReference type="EMBL" id="EKX38467.1"/>
    </source>
</evidence>
<accession>L1IQW0</accession>
<dbReference type="EMBL" id="JH993048">
    <property type="protein sequence ID" value="EKX38467.1"/>
    <property type="molecule type" value="Genomic_DNA"/>
</dbReference>
<name>L1IQW0_GUITC</name>
<protein>
    <submittedName>
        <fullName evidence="2 3">Uncharacterized protein</fullName>
    </submittedName>
</protein>
<sequence>MAPTRPQVKLTLNPSQKAYLDRLASTGSSSPASPTPSSPGRGSWRVQADGESLMSNIENAKAKLMMRSKSDRNLAELRGEEETRGRGVLRRGVSMANLSSASM</sequence>
<evidence type="ECO:0000256" key="1">
    <source>
        <dbReference type="SAM" id="MobiDB-lite"/>
    </source>
</evidence>
<feature type="non-terminal residue" evidence="2">
    <location>
        <position position="103"/>
    </location>
</feature>
<dbReference type="RefSeq" id="XP_005825447.1">
    <property type="nucleotide sequence ID" value="XM_005825390.1"/>
</dbReference>
<evidence type="ECO:0000313" key="3">
    <source>
        <dbReference type="EnsemblProtists" id="EKX38467"/>
    </source>
</evidence>
<reference evidence="2 4" key="1">
    <citation type="journal article" date="2012" name="Nature">
        <title>Algal genomes reveal evolutionary mosaicism and the fate of nucleomorphs.</title>
        <authorList>
            <consortium name="DOE Joint Genome Institute"/>
            <person name="Curtis B.A."/>
            <person name="Tanifuji G."/>
            <person name="Burki F."/>
            <person name="Gruber A."/>
            <person name="Irimia M."/>
            <person name="Maruyama S."/>
            <person name="Arias M.C."/>
            <person name="Ball S.G."/>
            <person name="Gile G.H."/>
            <person name="Hirakawa Y."/>
            <person name="Hopkins J.F."/>
            <person name="Kuo A."/>
            <person name="Rensing S.A."/>
            <person name="Schmutz J."/>
            <person name="Symeonidi A."/>
            <person name="Elias M."/>
            <person name="Eveleigh R.J."/>
            <person name="Herman E.K."/>
            <person name="Klute M.J."/>
            <person name="Nakayama T."/>
            <person name="Obornik M."/>
            <person name="Reyes-Prieto A."/>
            <person name="Armbrust E.V."/>
            <person name="Aves S.J."/>
            <person name="Beiko R.G."/>
            <person name="Coutinho P."/>
            <person name="Dacks J.B."/>
            <person name="Durnford D.G."/>
            <person name="Fast N.M."/>
            <person name="Green B.R."/>
            <person name="Grisdale C.J."/>
            <person name="Hempel F."/>
            <person name="Henrissat B."/>
            <person name="Hoppner M.P."/>
            <person name="Ishida K."/>
            <person name="Kim E."/>
            <person name="Koreny L."/>
            <person name="Kroth P.G."/>
            <person name="Liu Y."/>
            <person name="Malik S.B."/>
            <person name="Maier U.G."/>
            <person name="McRose D."/>
            <person name="Mock T."/>
            <person name="Neilson J.A."/>
            <person name="Onodera N.T."/>
            <person name="Poole A.M."/>
            <person name="Pritham E.J."/>
            <person name="Richards T.A."/>
            <person name="Rocap G."/>
            <person name="Roy S.W."/>
            <person name="Sarai C."/>
            <person name="Schaack S."/>
            <person name="Shirato S."/>
            <person name="Slamovits C.H."/>
            <person name="Spencer D.F."/>
            <person name="Suzuki S."/>
            <person name="Worden A.Z."/>
            <person name="Zauner S."/>
            <person name="Barry K."/>
            <person name="Bell C."/>
            <person name="Bharti A.K."/>
            <person name="Crow J.A."/>
            <person name="Grimwood J."/>
            <person name="Kramer R."/>
            <person name="Lindquist E."/>
            <person name="Lucas S."/>
            <person name="Salamov A."/>
            <person name="McFadden G.I."/>
            <person name="Lane C.E."/>
            <person name="Keeling P.J."/>
            <person name="Gray M.W."/>
            <person name="Grigoriev I.V."/>
            <person name="Archibald J.M."/>
        </authorList>
    </citation>
    <scope>NUCLEOTIDE SEQUENCE</scope>
    <source>
        <strain evidence="2 4">CCMP2712</strain>
    </source>
</reference>
<dbReference type="KEGG" id="gtt:GUITHDRAFT_154716"/>
<evidence type="ECO:0000313" key="4">
    <source>
        <dbReference type="Proteomes" id="UP000011087"/>
    </source>
</evidence>
<keyword evidence="4" id="KW-1185">Reference proteome</keyword>
<organism evidence="2">
    <name type="scientific">Guillardia theta (strain CCMP2712)</name>
    <name type="common">Cryptophyte</name>
    <dbReference type="NCBI Taxonomy" id="905079"/>
    <lineage>
        <taxon>Eukaryota</taxon>
        <taxon>Cryptophyceae</taxon>
        <taxon>Pyrenomonadales</taxon>
        <taxon>Geminigeraceae</taxon>
        <taxon>Guillardia</taxon>
    </lineage>
</organism>
<proteinExistence type="predicted"/>
<dbReference type="AlphaFoldDB" id="L1IQW0"/>
<reference evidence="3" key="3">
    <citation type="submission" date="2015-06" db="UniProtKB">
        <authorList>
            <consortium name="EnsemblProtists"/>
        </authorList>
    </citation>
    <scope>IDENTIFICATION</scope>
</reference>
<dbReference type="GeneID" id="17295218"/>
<dbReference type="HOGENOM" id="CLU_2270836_0_0_1"/>
<reference evidence="4" key="2">
    <citation type="submission" date="2012-11" db="EMBL/GenBank/DDBJ databases">
        <authorList>
            <person name="Kuo A."/>
            <person name="Curtis B.A."/>
            <person name="Tanifuji G."/>
            <person name="Burki F."/>
            <person name="Gruber A."/>
            <person name="Irimia M."/>
            <person name="Maruyama S."/>
            <person name="Arias M.C."/>
            <person name="Ball S.G."/>
            <person name="Gile G.H."/>
            <person name="Hirakawa Y."/>
            <person name="Hopkins J.F."/>
            <person name="Rensing S.A."/>
            <person name="Schmutz J."/>
            <person name="Symeonidi A."/>
            <person name="Elias M."/>
            <person name="Eveleigh R.J."/>
            <person name="Herman E.K."/>
            <person name="Klute M.J."/>
            <person name="Nakayama T."/>
            <person name="Obornik M."/>
            <person name="Reyes-Prieto A."/>
            <person name="Armbrust E.V."/>
            <person name="Aves S.J."/>
            <person name="Beiko R.G."/>
            <person name="Coutinho P."/>
            <person name="Dacks J.B."/>
            <person name="Durnford D.G."/>
            <person name="Fast N.M."/>
            <person name="Green B.R."/>
            <person name="Grisdale C."/>
            <person name="Hempe F."/>
            <person name="Henrissat B."/>
            <person name="Hoppner M.P."/>
            <person name="Ishida K.-I."/>
            <person name="Kim E."/>
            <person name="Koreny L."/>
            <person name="Kroth P.G."/>
            <person name="Liu Y."/>
            <person name="Malik S.-B."/>
            <person name="Maier U.G."/>
            <person name="McRose D."/>
            <person name="Mock T."/>
            <person name="Neilson J.A."/>
            <person name="Onodera N.T."/>
            <person name="Poole A.M."/>
            <person name="Pritham E.J."/>
            <person name="Richards T.A."/>
            <person name="Rocap G."/>
            <person name="Roy S.W."/>
            <person name="Sarai C."/>
            <person name="Schaack S."/>
            <person name="Shirato S."/>
            <person name="Slamovits C.H."/>
            <person name="Spencer D.F."/>
            <person name="Suzuki S."/>
            <person name="Worden A.Z."/>
            <person name="Zauner S."/>
            <person name="Barry K."/>
            <person name="Bell C."/>
            <person name="Bharti A.K."/>
            <person name="Crow J.A."/>
            <person name="Grimwood J."/>
            <person name="Kramer R."/>
            <person name="Lindquist E."/>
            <person name="Lucas S."/>
            <person name="Salamov A."/>
            <person name="McFadden G.I."/>
            <person name="Lane C.E."/>
            <person name="Keeling P.J."/>
            <person name="Gray M.W."/>
            <person name="Grigoriev I.V."/>
            <person name="Archibald J.M."/>
        </authorList>
    </citation>
    <scope>NUCLEOTIDE SEQUENCE</scope>
    <source>
        <strain evidence="4">CCMP2712</strain>
    </source>
</reference>
<dbReference type="EnsemblProtists" id="EKX38467">
    <property type="protein sequence ID" value="EKX38467"/>
    <property type="gene ID" value="GUITHDRAFT_154716"/>
</dbReference>
<dbReference type="Proteomes" id="UP000011087">
    <property type="component" value="Unassembled WGS sequence"/>
</dbReference>
<dbReference type="PaxDb" id="55529-EKX38467"/>
<feature type="region of interest" description="Disordered" evidence="1">
    <location>
        <begin position="22"/>
        <end position="46"/>
    </location>
</feature>
<gene>
    <name evidence="2" type="ORF">GUITHDRAFT_154716</name>
</gene>